<feature type="compositionally biased region" description="Polar residues" evidence="1">
    <location>
        <begin position="1"/>
        <end position="14"/>
    </location>
</feature>
<gene>
    <name evidence="2" type="ORF">UFOVP194_51</name>
</gene>
<accession>A0A6J7WFM0</accession>
<evidence type="ECO:0008006" key="3">
    <source>
        <dbReference type="Google" id="ProtNLM"/>
    </source>
</evidence>
<dbReference type="EMBL" id="LR798238">
    <property type="protein sequence ID" value="CAB5212765.1"/>
    <property type="molecule type" value="Genomic_DNA"/>
</dbReference>
<evidence type="ECO:0000256" key="1">
    <source>
        <dbReference type="SAM" id="MobiDB-lite"/>
    </source>
</evidence>
<protein>
    <recommendedName>
        <fullName evidence="3">Head fiber protein</fullName>
    </recommendedName>
</protein>
<evidence type="ECO:0000313" key="2">
    <source>
        <dbReference type="EMBL" id="CAB5212765.1"/>
    </source>
</evidence>
<sequence length="78" mass="7542">MSNPGPAVTSTPSYLLNGDSSDGDLIGGSASNKVGFHGATPVVQAGAITAITNTATGTEIATAVNALITALKNKGLTA</sequence>
<organism evidence="2">
    <name type="scientific">uncultured Caudovirales phage</name>
    <dbReference type="NCBI Taxonomy" id="2100421"/>
    <lineage>
        <taxon>Viruses</taxon>
        <taxon>Duplodnaviria</taxon>
        <taxon>Heunggongvirae</taxon>
        <taxon>Uroviricota</taxon>
        <taxon>Caudoviricetes</taxon>
        <taxon>Peduoviridae</taxon>
        <taxon>Maltschvirus</taxon>
        <taxon>Maltschvirus maltsch</taxon>
    </lineage>
</organism>
<proteinExistence type="predicted"/>
<reference evidence="2" key="1">
    <citation type="submission" date="2020-05" db="EMBL/GenBank/DDBJ databases">
        <authorList>
            <person name="Chiriac C."/>
            <person name="Salcher M."/>
            <person name="Ghai R."/>
            <person name="Kavagutti S V."/>
        </authorList>
    </citation>
    <scope>NUCLEOTIDE SEQUENCE</scope>
</reference>
<feature type="region of interest" description="Disordered" evidence="1">
    <location>
        <begin position="1"/>
        <end position="20"/>
    </location>
</feature>
<name>A0A6J7WFM0_9CAUD</name>